<dbReference type="Gene3D" id="3.40.50.720">
    <property type="entry name" value="NAD(P)-binding Rossmann-like Domain"/>
    <property type="match status" value="1"/>
</dbReference>
<name>A0A4R4DZE0_9BACT</name>
<sequence>MMTRTATLIGATGLIGGHLYRLLLADGYYQTIRLLVRKPFPANDPRVEVRLTDFADAESLRLGLEGSDAIFCAVGTTQKKVGGDRAAYRKVDLDIPAQAARWGAERGARHFLLVSAVGANAASGNFYLRLKGEAEEAVRASGMPAVSVFRPSMLLGHRAENRPGERIGQVASKIIGPLLGGSWRKYRPVEAEAVAAAMLAQSKRTVLGFEVLEYDAIRRLAGR</sequence>
<proteinExistence type="predicted"/>
<gene>
    <name evidence="2" type="ORF">E0486_13080</name>
</gene>
<dbReference type="OrthoDB" id="9798632at2"/>
<dbReference type="Proteomes" id="UP000295164">
    <property type="component" value="Unassembled WGS sequence"/>
</dbReference>
<evidence type="ECO:0000259" key="1">
    <source>
        <dbReference type="Pfam" id="PF13460"/>
    </source>
</evidence>
<dbReference type="SUPFAM" id="SSF51735">
    <property type="entry name" value="NAD(P)-binding Rossmann-fold domains"/>
    <property type="match status" value="1"/>
</dbReference>
<keyword evidence="3" id="KW-1185">Reference proteome</keyword>
<protein>
    <submittedName>
        <fullName evidence="2">NAD-dependent epimerase/dehydratase family protein</fullName>
    </submittedName>
</protein>
<comment type="caution">
    <text evidence="2">The sequence shown here is derived from an EMBL/GenBank/DDBJ whole genome shotgun (WGS) entry which is preliminary data.</text>
</comment>
<accession>A0A4R4DZE0</accession>
<dbReference type="PANTHER" id="PTHR14097:SF7">
    <property type="entry name" value="OXIDOREDUCTASE HTATIP2"/>
    <property type="match status" value="1"/>
</dbReference>
<dbReference type="InterPro" id="IPR036291">
    <property type="entry name" value="NAD(P)-bd_dom_sf"/>
</dbReference>
<evidence type="ECO:0000313" key="2">
    <source>
        <dbReference type="EMBL" id="TCZ69129.1"/>
    </source>
</evidence>
<dbReference type="PANTHER" id="PTHR14097">
    <property type="entry name" value="OXIDOREDUCTASE HTATIP2"/>
    <property type="match status" value="1"/>
</dbReference>
<evidence type="ECO:0000313" key="3">
    <source>
        <dbReference type="Proteomes" id="UP000295164"/>
    </source>
</evidence>
<reference evidence="2 3" key="1">
    <citation type="submission" date="2019-03" db="EMBL/GenBank/DDBJ databases">
        <authorList>
            <person name="Kim M.K.M."/>
        </authorList>
    </citation>
    <scope>NUCLEOTIDE SEQUENCE [LARGE SCALE GENOMIC DNA]</scope>
    <source>
        <strain evidence="2 3">17J68-15</strain>
    </source>
</reference>
<dbReference type="EMBL" id="SKFH01000023">
    <property type="protein sequence ID" value="TCZ69129.1"/>
    <property type="molecule type" value="Genomic_DNA"/>
</dbReference>
<dbReference type="Pfam" id="PF13460">
    <property type="entry name" value="NAD_binding_10"/>
    <property type="match status" value="1"/>
</dbReference>
<feature type="domain" description="NAD(P)-binding" evidence="1">
    <location>
        <begin position="10"/>
        <end position="156"/>
    </location>
</feature>
<dbReference type="AlphaFoldDB" id="A0A4R4DZE0"/>
<organism evidence="2 3">
    <name type="scientific">Flaviaesturariibacter aridisoli</name>
    <dbReference type="NCBI Taxonomy" id="2545761"/>
    <lineage>
        <taxon>Bacteria</taxon>
        <taxon>Pseudomonadati</taxon>
        <taxon>Bacteroidota</taxon>
        <taxon>Chitinophagia</taxon>
        <taxon>Chitinophagales</taxon>
        <taxon>Chitinophagaceae</taxon>
        <taxon>Flaviaestuariibacter</taxon>
    </lineage>
</organism>
<dbReference type="InterPro" id="IPR016040">
    <property type="entry name" value="NAD(P)-bd_dom"/>
</dbReference>